<dbReference type="InterPro" id="IPR036271">
    <property type="entry name" value="Tet_transcr_reg_TetR-rel_C_sf"/>
</dbReference>
<dbReference type="PRINTS" id="PR00455">
    <property type="entry name" value="HTHTETR"/>
</dbReference>
<dbReference type="Proteomes" id="UP001612415">
    <property type="component" value="Unassembled WGS sequence"/>
</dbReference>
<dbReference type="InterPro" id="IPR009057">
    <property type="entry name" value="Homeodomain-like_sf"/>
</dbReference>
<dbReference type="InterPro" id="IPR001647">
    <property type="entry name" value="HTH_TetR"/>
</dbReference>
<keyword evidence="7" id="KW-1185">Reference proteome</keyword>
<proteinExistence type="predicted"/>
<evidence type="ECO:0000256" key="4">
    <source>
        <dbReference type="PROSITE-ProRule" id="PRU00335"/>
    </source>
</evidence>
<reference evidence="6 7" key="1">
    <citation type="submission" date="2024-10" db="EMBL/GenBank/DDBJ databases">
        <title>The Natural Products Discovery Center: Release of the First 8490 Sequenced Strains for Exploring Actinobacteria Biosynthetic Diversity.</title>
        <authorList>
            <person name="Kalkreuter E."/>
            <person name="Kautsar S.A."/>
            <person name="Yang D."/>
            <person name="Bader C.D."/>
            <person name="Teijaro C.N."/>
            <person name="Fluegel L."/>
            <person name="Davis C.M."/>
            <person name="Simpson J.R."/>
            <person name="Lauterbach L."/>
            <person name="Steele A.D."/>
            <person name="Gui C."/>
            <person name="Meng S."/>
            <person name="Li G."/>
            <person name="Viehrig K."/>
            <person name="Ye F."/>
            <person name="Su P."/>
            <person name="Kiefer A.F."/>
            <person name="Nichols A."/>
            <person name="Cepeda A.J."/>
            <person name="Yan W."/>
            <person name="Fan B."/>
            <person name="Jiang Y."/>
            <person name="Adhikari A."/>
            <person name="Zheng C.-J."/>
            <person name="Schuster L."/>
            <person name="Cowan T.M."/>
            <person name="Smanski M.J."/>
            <person name="Chevrette M.G."/>
            <person name="De Carvalho L.P.S."/>
            <person name="Shen B."/>
        </authorList>
    </citation>
    <scope>NUCLEOTIDE SEQUENCE [LARGE SCALE GENOMIC DNA]</scope>
    <source>
        <strain evidence="6 7">NPDC051599</strain>
    </source>
</reference>
<evidence type="ECO:0000256" key="3">
    <source>
        <dbReference type="ARBA" id="ARBA00023163"/>
    </source>
</evidence>
<dbReference type="RefSeq" id="WP_398661347.1">
    <property type="nucleotide sequence ID" value="NZ_JBITDC010000024.1"/>
</dbReference>
<dbReference type="PANTHER" id="PTHR30055:SF234">
    <property type="entry name" value="HTH-TYPE TRANSCRIPTIONAL REGULATOR BETI"/>
    <property type="match status" value="1"/>
</dbReference>
<gene>
    <name evidence="6" type="ORF">ACIA8P_41405</name>
</gene>
<evidence type="ECO:0000256" key="1">
    <source>
        <dbReference type="ARBA" id="ARBA00023015"/>
    </source>
</evidence>
<dbReference type="EMBL" id="JBITDC010000024">
    <property type="protein sequence ID" value="MFI5680995.1"/>
    <property type="molecule type" value="Genomic_DNA"/>
</dbReference>
<dbReference type="PANTHER" id="PTHR30055">
    <property type="entry name" value="HTH-TYPE TRANSCRIPTIONAL REGULATOR RUTR"/>
    <property type="match status" value="1"/>
</dbReference>
<keyword evidence="1" id="KW-0805">Transcription regulation</keyword>
<keyword evidence="2 4" id="KW-0238">DNA-binding</keyword>
<dbReference type="SUPFAM" id="SSF46689">
    <property type="entry name" value="Homeodomain-like"/>
    <property type="match status" value="1"/>
</dbReference>
<accession>A0ABW7YFW7</accession>
<dbReference type="NCBIfam" id="NF041196">
    <property type="entry name" value="ScbR_bind_reg"/>
    <property type="match status" value="1"/>
</dbReference>
<dbReference type="SUPFAM" id="SSF48498">
    <property type="entry name" value="Tetracyclin repressor-like, C-terminal domain"/>
    <property type="match status" value="1"/>
</dbReference>
<dbReference type="InterPro" id="IPR050109">
    <property type="entry name" value="HTH-type_TetR-like_transc_reg"/>
</dbReference>
<dbReference type="Pfam" id="PF00440">
    <property type="entry name" value="TetR_N"/>
    <property type="match status" value="1"/>
</dbReference>
<evidence type="ECO:0000256" key="2">
    <source>
        <dbReference type="ARBA" id="ARBA00023125"/>
    </source>
</evidence>
<evidence type="ECO:0000313" key="6">
    <source>
        <dbReference type="EMBL" id="MFI5680995.1"/>
    </source>
</evidence>
<dbReference type="Gene3D" id="1.10.357.10">
    <property type="entry name" value="Tetracycline Repressor, domain 2"/>
    <property type="match status" value="1"/>
</dbReference>
<keyword evidence="3" id="KW-0804">Transcription</keyword>
<dbReference type="InterPro" id="IPR047923">
    <property type="entry name" value="ArpA-like"/>
</dbReference>
<dbReference type="PROSITE" id="PS50977">
    <property type="entry name" value="HTH_TETR_2"/>
    <property type="match status" value="1"/>
</dbReference>
<evidence type="ECO:0000313" key="7">
    <source>
        <dbReference type="Proteomes" id="UP001612415"/>
    </source>
</evidence>
<sequence>MTKQERGVRTRLALIRSAAQVFEQRGYAQTHLAEISSQAGVSTGALHFHFRNKAAVADAVEAEAVASLHRAARTAGEHPVNALQTLTDVSHAFALLLGQDVVVRAGLQLACDTGRRPGVKLHQAWAECVRRLLVRAGDEGSLADDVSVHDLTAAVVGATTGFLSMRRESEEWLTHRSLTGFWQLLLPRVATPQVLASLSPEGTAPVPST</sequence>
<feature type="DNA-binding region" description="H-T-H motif" evidence="4">
    <location>
        <begin position="31"/>
        <end position="50"/>
    </location>
</feature>
<comment type="caution">
    <text evidence="6">The sequence shown here is derived from an EMBL/GenBank/DDBJ whole genome shotgun (WGS) entry which is preliminary data.</text>
</comment>
<feature type="domain" description="HTH tetR-type" evidence="5">
    <location>
        <begin position="8"/>
        <end position="68"/>
    </location>
</feature>
<organism evidence="6 7">
    <name type="scientific">Streptomyces cellulosae</name>
    <dbReference type="NCBI Taxonomy" id="1968"/>
    <lineage>
        <taxon>Bacteria</taxon>
        <taxon>Bacillati</taxon>
        <taxon>Actinomycetota</taxon>
        <taxon>Actinomycetes</taxon>
        <taxon>Kitasatosporales</taxon>
        <taxon>Streptomycetaceae</taxon>
        <taxon>Streptomyces</taxon>
    </lineage>
</organism>
<evidence type="ECO:0000259" key="5">
    <source>
        <dbReference type="PROSITE" id="PS50977"/>
    </source>
</evidence>
<protein>
    <submittedName>
        <fullName evidence="6">ScbR family autoregulator-binding transcription factor</fullName>
    </submittedName>
</protein>
<name>A0ABW7YFW7_STRCE</name>